<reference evidence="6 7" key="1">
    <citation type="journal article" date="2014" name="BMC Genomics">
        <title>Comparison of environmental and isolate Sulfobacillus genomes reveals diverse carbon, sulfur, nitrogen, and hydrogen metabolisms.</title>
        <authorList>
            <person name="Justice N.B."/>
            <person name="Norman A."/>
            <person name="Brown C.T."/>
            <person name="Singh A."/>
            <person name="Thomas B.C."/>
            <person name="Banfield J.F."/>
        </authorList>
    </citation>
    <scope>NUCLEOTIDE SEQUENCE [LARGE SCALE GENOMIC DNA]</scope>
    <source>
        <strain evidence="6">AMDSBA5</strain>
    </source>
</reference>
<evidence type="ECO:0000313" key="6">
    <source>
        <dbReference type="EMBL" id="PSR25609.1"/>
    </source>
</evidence>
<dbReference type="InterPro" id="IPR003844">
    <property type="entry name" value="UPF0060"/>
</dbReference>
<evidence type="ECO:0000256" key="1">
    <source>
        <dbReference type="ARBA" id="ARBA00022475"/>
    </source>
</evidence>
<dbReference type="Proteomes" id="UP000242705">
    <property type="component" value="Unassembled WGS sequence"/>
</dbReference>
<gene>
    <name evidence="6" type="ORF">C7B47_12030</name>
</gene>
<name>A0A2T2WTN1_SULTH</name>
<dbReference type="PANTHER" id="PTHR36116:SF1">
    <property type="entry name" value="UPF0060 MEMBRANE PROTEIN YNFA"/>
    <property type="match status" value="1"/>
</dbReference>
<keyword evidence="4 5" id="KW-0472">Membrane</keyword>
<keyword evidence="3 5" id="KW-1133">Transmembrane helix</keyword>
<dbReference type="GO" id="GO:0005886">
    <property type="term" value="C:plasma membrane"/>
    <property type="evidence" value="ECO:0007669"/>
    <property type="project" value="TreeGrafter"/>
</dbReference>
<dbReference type="InterPro" id="IPR037185">
    <property type="entry name" value="EmrE-like"/>
</dbReference>
<sequence>MAVVPRLPPVQEFSTFDKVYATYRGVFIILAVLWGWGVDHRRPDLSEWIGAAICLAGVTTCWPNEWAASLTRGGGDPRE</sequence>
<evidence type="ECO:0000256" key="5">
    <source>
        <dbReference type="SAM" id="Phobius"/>
    </source>
</evidence>
<evidence type="ECO:0000256" key="4">
    <source>
        <dbReference type="ARBA" id="ARBA00023136"/>
    </source>
</evidence>
<comment type="caution">
    <text evidence="6">The sequence shown here is derived from an EMBL/GenBank/DDBJ whole genome shotgun (WGS) entry which is preliminary data.</text>
</comment>
<evidence type="ECO:0000313" key="7">
    <source>
        <dbReference type="Proteomes" id="UP000242705"/>
    </source>
</evidence>
<evidence type="ECO:0000256" key="2">
    <source>
        <dbReference type="ARBA" id="ARBA00022692"/>
    </source>
</evidence>
<dbReference type="PANTHER" id="PTHR36116">
    <property type="entry name" value="UPF0060 MEMBRANE PROTEIN YNFA"/>
    <property type="match status" value="1"/>
</dbReference>
<dbReference type="SUPFAM" id="SSF103481">
    <property type="entry name" value="Multidrug resistance efflux transporter EmrE"/>
    <property type="match status" value="1"/>
</dbReference>
<keyword evidence="2 5" id="KW-0812">Transmembrane</keyword>
<feature type="transmembrane region" description="Helical" evidence="5">
    <location>
        <begin position="20"/>
        <end position="38"/>
    </location>
</feature>
<accession>A0A2T2WTN1</accession>
<dbReference type="AlphaFoldDB" id="A0A2T2WTN1"/>
<dbReference type="EMBL" id="PXYX01000028">
    <property type="protein sequence ID" value="PSR25609.1"/>
    <property type="molecule type" value="Genomic_DNA"/>
</dbReference>
<protein>
    <submittedName>
        <fullName evidence="6">Uncharacterized protein</fullName>
    </submittedName>
</protein>
<keyword evidence="1" id="KW-1003">Cell membrane</keyword>
<dbReference type="Pfam" id="PF02694">
    <property type="entry name" value="UPF0060"/>
    <property type="match status" value="1"/>
</dbReference>
<evidence type="ECO:0000256" key="3">
    <source>
        <dbReference type="ARBA" id="ARBA00022989"/>
    </source>
</evidence>
<proteinExistence type="predicted"/>
<organism evidence="6 7">
    <name type="scientific">Sulfobacillus thermosulfidooxidans</name>
    <dbReference type="NCBI Taxonomy" id="28034"/>
    <lineage>
        <taxon>Bacteria</taxon>
        <taxon>Bacillati</taxon>
        <taxon>Bacillota</taxon>
        <taxon>Clostridia</taxon>
        <taxon>Eubacteriales</taxon>
        <taxon>Clostridiales Family XVII. Incertae Sedis</taxon>
        <taxon>Sulfobacillus</taxon>
    </lineage>
</organism>